<evidence type="ECO:0000313" key="4">
    <source>
        <dbReference type="Proteomes" id="UP000580250"/>
    </source>
</evidence>
<evidence type="ECO:0000256" key="2">
    <source>
        <dbReference type="SAM" id="SignalP"/>
    </source>
</evidence>
<proteinExistence type="predicted"/>
<gene>
    <name evidence="3" type="ORF">MENT_LOCUS10639</name>
</gene>
<dbReference type="PANTHER" id="PTHR34150:SF3">
    <property type="entry name" value="CC DOMAIN-CONTAINING PROTEIN"/>
    <property type="match status" value="1"/>
</dbReference>
<organism evidence="3 4">
    <name type="scientific">Meloidogyne enterolobii</name>
    <name type="common">Root-knot nematode worm</name>
    <name type="synonym">Meloidogyne mayaguensis</name>
    <dbReference type="NCBI Taxonomy" id="390850"/>
    <lineage>
        <taxon>Eukaryota</taxon>
        <taxon>Metazoa</taxon>
        <taxon>Ecdysozoa</taxon>
        <taxon>Nematoda</taxon>
        <taxon>Chromadorea</taxon>
        <taxon>Rhabditida</taxon>
        <taxon>Tylenchina</taxon>
        <taxon>Tylenchomorpha</taxon>
        <taxon>Tylenchoidea</taxon>
        <taxon>Meloidogynidae</taxon>
        <taxon>Meloidogyninae</taxon>
        <taxon>Meloidogyne</taxon>
    </lineage>
</organism>
<accession>A0A6V7UCG4</accession>
<dbReference type="SMART" id="SM00289">
    <property type="entry name" value="WR1"/>
    <property type="match status" value="3"/>
</dbReference>
<dbReference type="Proteomes" id="UP000580250">
    <property type="component" value="Unassembled WGS sequence"/>
</dbReference>
<protein>
    <submittedName>
        <fullName evidence="3">Uncharacterized protein</fullName>
    </submittedName>
</protein>
<feature type="signal peptide" evidence="2">
    <location>
        <begin position="1"/>
        <end position="18"/>
    </location>
</feature>
<keyword evidence="2" id="KW-0732">Signal</keyword>
<dbReference type="PANTHER" id="PTHR34150">
    <property type="entry name" value="PROTEIN CBG08832-RELATED"/>
    <property type="match status" value="1"/>
</dbReference>
<evidence type="ECO:0000256" key="1">
    <source>
        <dbReference type="SAM" id="MobiDB-lite"/>
    </source>
</evidence>
<dbReference type="EMBL" id="CAJEWN010000050">
    <property type="protein sequence ID" value="CAD2152150.1"/>
    <property type="molecule type" value="Genomic_DNA"/>
</dbReference>
<dbReference type="AlphaFoldDB" id="A0A6V7UCG4"/>
<sequence>MIFSYGLIFIIFINFINSIAERINNIPSLFRHKREQQSLTYPPIYHICGNFPNFVYSLLPCQICRNGGRSLNLPCTSPIQCVIYYTQGATECIDSQCCTAVSSLETLNVQPSIHFEQQNGQQNNYLIEEQTEGYCPNNERSKIRCSAAGQCSPSQECLNGMCCSKKENNYLEACGGQIAIERCDSGTCSNGLVCTASRYCCQCKVGRSAGYCNMGACKPGYQCQNGYCCPSCPDNTMTFGVCTAGDSTNYNLQYSNGQRQLGCPVSSYPPKMSDLFGGHFRGGGVCRQKPKGVGGFHPRPHQFPRTCAGNGGVSKGNQRVWEVSTSHTNNSLYLYLVQVQVGAGNGGVSKGKPKGVGNSSAPGVISDRF</sequence>
<dbReference type="InterPro" id="IPR006150">
    <property type="entry name" value="Cys_repeat_1"/>
</dbReference>
<dbReference type="OrthoDB" id="5799392at2759"/>
<evidence type="ECO:0000313" key="3">
    <source>
        <dbReference type="EMBL" id="CAD2152150.1"/>
    </source>
</evidence>
<feature type="region of interest" description="Disordered" evidence="1">
    <location>
        <begin position="346"/>
        <end position="369"/>
    </location>
</feature>
<name>A0A6V7UCG4_MELEN</name>
<reference evidence="3 4" key="1">
    <citation type="submission" date="2020-08" db="EMBL/GenBank/DDBJ databases">
        <authorList>
            <person name="Koutsovoulos G."/>
            <person name="Danchin GJ E."/>
        </authorList>
    </citation>
    <scope>NUCLEOTIDE SEQUENCE [LARGE SCALE GENOMIC DNA]</scope>
</reference>
<comment type="caution">
    <text evidence="3">The sequence shown here is derived from an EMBL/GenBank/DDBJ whole genome shotgun (WGS) entry which is preliminary data.</text>
</comment>
<feature type="chain" id="PRO_5028099069" evidence="2">
    <location>
        <begin position="19"/>
        <end position="369"/>
    </location>
</feature>